<evidence type="ECO:0000256" key="2">
    <source>
        <dbReference type="RuleBase" id="RU003793"/>
    </source>
</evidence>
<dbReference type="STRING" id="1337093.MBELCI_1767"/>
<protein>
    <submittedName>
        <fullName evidence="5">Leader peptidase (Prepilin peptidase) / N-methyltransferase</fullName>
    </submittedName>
</protein>
<feature type="transmembrane region" description="Helical" evidence="3">
    <location>
        <begin position="113"/>
        <end position="129"/>
    </location>
</feature>
<dbReference type="AlphaFoldDB" id="U2Z2W5"/>
<organism evidence="5 6">
    <name type="scientific">Limimaricola cinnabarinus LL-001</name>
    <dbReference type="NCBI Taxonomy" id="1337093"/>
    <lineage>
        <taxon>Bacteria</taxon>
        <taxon>Pseudomonadati</taxon>
        <taxon>Pseudomonadota</taxon>
        <taxon>Alphaproteobacteria</taxon>
        <taxon>Rhodobacterales</taxon>
        <taxon>Paracoccaceae</taxon>
        <taxon>Limimaricola</taxon>
    </lineage>
</organism>
<name>U2Z2W5_9RHOB</name>
<dbReference type="Pfam" id="PF01478">
    <property type="entry name" value="Peptidase_A24"/>
    <property type="match status" value="1"/>
</dbReference>
<evidence type="ECO:0000256" key="3">
    <source>
        <dbReference type="SAM" id="Phobius"/>
    </source>
</evidence>
<reference evidence="5" key="1">
    <citation type="journal article" date="2013" name="Genome Announc.">
        <title>Draft Genome Sequence of Loktanella cinnabarina LL-001T, Isolated from Deep-Sea Floor Sediment.</title>
        <authorList>
            <person name="Nishi S."/>
            <person name="Tsubouchi T."/>
            <person name="Takaki Y."/>
            <person name="Koyanagi R."/>
            <person name="Satoh N."/>
            <person name="Maruyama T."/>
            <person name="Hatada Y."/>
        </authorList>
    </citation>
    <scope>NUCLEOTIDE SEQUENCE [LARGE SCALE GENOMIC DNA]</scope>
    <source>
        <strain evidence="5">LL-001</strain>
    </source>
</reference>
<feature type="domain" description="Prepilin type IV endopeptidase peptidase" evidence="4">
    <location>
        <begin position="2"/>
        <end position="100"/>
    </location>
</feature>
<keyword evidence="5" id="KW-0489">Methyltransferase</keyword>
<dbReference type="InterPro" id="IPR000045">
    <property type="entry name" value="Prepilin_IV_endopep_pep"/>
</dbReference>
<dbReference type="eggNOG" id="COG1989">
    <property type="taxonomic scope" value="Bacteria"/>
</dbReference>
<keyword evidence="3" id="KW-1133">Transmembrane helix</keyword>
<dbReference type="PANTHER" id="PTHR30487">
    <property type="entry name" value="TYPE 4 PREPILIN-LIKE PROTEINS LEADER PEPTIDE-PROCESSING ENZYME"/>
    <property type="match status" value="1"/>
</dbReference>
<keyword evidence="6" id="KW-1185">Reference proteome</keyword>
<dbReference type="GO" id="GO:0006465">
    <property type="term" value="P:signal peptide processing"/>
    <property type="evidence" value="ECO:0007669"/>
    <property type="project" value="TreeGrafter"/>
</dbReference>
<comment type="similarity">
    <text evidence="1 2">Belongs to the peptidase A24 family.</text>
</comment>
<dbReference type="Gene3D" id="1.20.120.1220">
    <property type="match status" value="1"/>
</dbReference>
<keyword evidence="5" id="KW-0808">Transferase</keyword>
<dbReference type="PRINTS" id="PR00864">
    <property type="entry name" value="PREPILNPTASE"/>
</dbReference>
<evidence type="ECO:0000259" key="4">
    <source>
        <dbReference type="Pfam" id="PF01478"/>
    </source>
</evidence>
<feature type="transmembrane region" description="Helical" evidence="3">
    <location>
        <begin position="37"/>
        <end position="59"/>
    </location>
</feature>
<dbReference type="GO" id="GO:0004190">
    <property type="term" value="F:aspartic-type endopeptidase activity"/>
    <property type="evidence" value="ECO:0007669"/>
    <property type="project" value="InterPro"/>
</dbReference>
<evidence type="ECO:0000313" key="6">
    <source>
        <dbReference type="Proteomes" id="UP000016566"/>
    </source>
</evidence>
<dbReference type="GO" id="GO:0032259">
    <property type="term" value="P:methylation"/>
    <property type="evidence" value="ECO:0007669"/>
    <property type="project" value="UniProtKB-KW"/>
</dbReference>
<dbReference type="PANTHER" id="PTHR30487:SF0">
    <property type="entry name" value="PREPILIN LEADER PEPTIDASE_N-METHYLTRANSFERASE-RELATED"/>
    <property type="match status" value="1"/>
</dbReference>
<keyword evidence="3" id="KW-0472">Membrane</keyword>
<dbReference type="Proteomes" id="UP000016566">
    <property type="component" value="Unassembled WGS sequence"/>
</dbReference>
<evidence type="ECO:0000313" key="5">
    <source>
        <dbReference type="EMBL" id="GAD55715.1"/>
    </source>
</evidence>
<comment type="caution">
    <text evidence="5">The sequence shown here is derived from an EMBL/GenBank/DDBJ whole genome shotgun (WGS) entry which is preliminary data.</text>
</comment>
<sequence length="134" mass="14410">MLLCLIDIRQRRLPDVITLPLIAAGLIQGALELGGWPTARIVGACLGFGVFWVIGEAFWRWRGIEGLGQGDAKLLAGAGAWLGWTALPTVVLVASLGALLMELGQGAVAGRRIAFGPWLAGAFWLYWLWQSGLR</sequence>
<feature type="transmembrane region" description="Helical" evidence="3">
    <location>
        <begin position="80"/>
        <end position="101"/>
    </location>
</feature>
<evidence type="ECO:0000256" key="1">
    <source>
        <dbReference type="ARBA" id="ARBA00005801"/>
    </source>
</evidence>
<dbReference type="InterPro" id="IPR050882">
    <property type="entry name" value="Prepilin_peptidase/N-MTase"/>
</dbReference>
<proteinExistence type="inferred from homology"/>
<accession>U2Z2W5</accession>
<gene>
    <name evidence="5" type="ORF">MBELCI_1767</name>
</gene>
<dbReference type="GO" id="GO:0008168">
    <property type="term" value="F:methyltransferase activity"/>
    <property type="evidence" value="ECO:0007669"/>
    <property type="project" value="UniProtKB-KW"/>
</dbReference>
<dbReference type="EMBL" id="BATB01000019">
    <property type="protein sequence ID" value="GAD55715.1"/>
    <property type="molecule type" value="Genomic_DNA"/>
</dbReference>
<dbReference type="InterPro" id="IPR014032">
    <property type="entry name" value="Peptidase_A24A_bac"/>
</dbReference>
<keyword evidence="3" id="KW-0812">Transmembrane</keyword>
<dbReference type="GO" id="GO:0005886">
    <property type="term" value="C:plasma membrane"/>
    <property type="evidence" value="ECO:0007669"/>
    <property type="project" value="TreeGrafter"/>
</dbReference>